<sequence>MLPRAARRATSSTTSSLVAASAHTTLPSSSSAVSTSSSLRSSAYPYRRTLRALPSPAAFAPALVRSFTGLSSSQSSRLSPSLLSASSTGSSSTRPPTIASSTATSSSSSPPASASSSPSSADCQSTAPQSQNQHQNASPSNPPPPKPAQDVPVGLEDFFGGMLGKRPKDVAAGGTAIPAAPKDPLKEFLSKVTPKTGGPGGNGNNNNNKNNGDPTPPGNPSSTGILATTLAFYLLYRLTSSYDPASREITWQEFNSAFLSKGLVDKLTVINRSKVRVSLHSNATGTMLWVIRNFGRQLLLFDRQRRGI</sequence>
<accession>A0A238F958</accession>
<feature type="compositionally biased region" description="Low complexity" evidence="1">
    <location>
        <begin position="8"/>
        <end position="41"/>
    </location>
</feature>
<proteinExistence type="predicted"/>
<feature type="region of interest" description="Disordered" evidence="1">
    <location>
        <begin position="71"/>
        <end position="223"/>
    </location>
</feature>
<dbReference type="AlphaFoldDB" id="A0A238F958"/>
<organism evidence="2 3">
    <name type="scientific">Microbotryum intermedium</name>
    <dbReference type="NCBI Taxonomy" id="269621"/>
    <lineage>
        <taxon>Eukaryota</taxon>
        <taxon>Fungi</taxon>
        <taxon>Dikarya</taxon>
        <taxon>Basidiomycota</taxon>
        <taxon>Pucciniomycotina</taxon>
        <taxon>Microbotryomycetes</taxon>
        <taxon>Microbotryales</taxon>
        <taxon>Microbotryaceae</taxon>
        <taxon>Microbotryum</taxon>
    </lineage>
</organism>
<feature type="compositionally biased region" description="Low complexity" evidence="1">
    <location>
        <begin position="71"/>
        <end position="139"/>
    </location>
</feature>
<feature type="region of interest" description="Disordered" evidence="1">
    <location>
        <begin position="1"/>
        <end position="41"/>
    </location>
</feature>
<dbReference type="STRING" id="269621.A0A238F958"/>
<evidence type="ECO:0000313" key="2">
    <source>
        <dbReference type="EMBL" id="SCV68641.1"/>
    </source>
</evidence>
<evidence type="ECO:0000313" key="3">
    <source>
        <dbReference type="Proteomes" id="UP000198372"/>
    </source>
</evidence>
<feature type="compositionally biased region" description="Low complexity" evidence="1">
    <location>
        <begin position="204"/>
        <end position="213"/>
    </location>
</feature>
<protein>
    <submittedName>
        <fullName evidence="2">BQ2448_762 protein</fullName>
    </submittedName>
</protein>
<dbReference type="Proteomes" id="UP000198372">
    <property type="component" value="Unassembled WGS sequence"/>
</dbReference>
<dbReference type="OrthoDB" id="1413014at2759"/>
<keyword evidence="3" id="KW-1185">Reference proteome</keyword>
<evidence type="ECO:0000256" key="1">
    <source>
        <dbReference type="SAM" id="MobiDB-lite"/>
    </source>
</evidence>
<dbReference type="Gene3D" id="3.40.1690.20">
    <property type="match status" value="1"/>
</dbReference>
<name>A0A238F958_9BASI</name>
<gene>
    <name evidence="2" type="ORF">BQ2448_762</name>
</gene>
<reference evidence="3" key="1">
    <citation type="submission" date="2016-09" db="EMBL/GenBank/DDBJ databases">
        <authorList>
            <person name="Jeantristanb JTB J.-T."/>
            <person name="Ricardo R."/>
        </authorList>
    </citation>
    <scope>NUCLEOTIDE SEQUENCE [LARGE SCALE GENOMIC DNA]</scope>
</reference>
<dbReference type="EMBL" id="FMSP01000003">
    <property type="protein sequence ID" value="SCV68641.1"/>
    <property type="molecule type" value="Genomic_DNA"/>
</dbReference>